<dbReference type="KEGG" id="blac:94348603"/>
<keyword evidence="4" id="KW-0732">Signal</keyword>
<reference evidence="5 6" key="1">
    <citation type="journal article" date="2021" name="Genome Biol.">
        <title>AFLAP: assembly-free linkage analysis pipeline using k-mers from genome sequencing data.</title>
        <authorList>
            <person name="Fletcher K."/>
            <person name="Zhang L."/>
            <person name="Gil J."/>
            <person name="Han R."/>
            <person name="Cavanaugh K."/>
            <person name="Michelmore R."/>
        </authorList>
    </citation>
    <scope>NUCLEOTIDE SEQUENCE [LARGE SCALE GENOMIC DNA]</scope>
    <source>
        <strain evidence="5 6">SF5</strain>
    </source>
</reference>
<dbReference type="Gene3D" id="1.10.510.10">
    <property type="entry name" value="Transferase(Phosphotransferase) domain 1"/>
    <property type="match status" value="1"/>
</dbReference>
<organism evidence="5 6">
    <name type="scientific">Bremia lactucae</name>
    <name type="common">Lettuce downy mildew</name>
    <dbReference type="NCBI Taxonomy" id="4779"/>
    <lineage>
        <taxon>Eukaryota</taxon>
        <taxon>Sar</taxon>
        <taxon>Stramenopiles</taxon>
        <taxon>Oomycota</taxon>
        <taxon>Peronosporomycetes</taxon>
        <taxon>Peronosporales</taxon>
        <taxon>Peronosporaceae</taxon>
        <taxon>Bremia</taxon>
    </lineage>
</organism>
<proteinExistence type="predicted"/>
<protein>
    <recommendedName>
        <fullName evidence="7">Protein kinase</fullName>
    </recommendedName>
</protein>
<accession>A0A976FI19</accession>
<keyword evidence="2" id="KW-0677">Repeat</keyword>
<dbReference type="GeneID" id="94348603"/>
<keyword evidence="1" id="KW-0433">Leucine-rich repeat</keyword>
<keyword evidence="3" id="KW-0812">Transmembrane</keyword>
<dbReference type="EMBL" id="SHOA02000006">
    <property type="protein sequence ID" value="TDH67195.1"/>
    <property type="molecule type" value="Genomic_DNA"/>
</dbReference>
<dbReference type="SUPFAM" id="SSF52058">
    <property type="entry name" value="L domain-like"/>
    <property type="match status" value="1"/>
</dbReference>
<dbReference type="InterPro" id="IPR032675">
    <property type="entry name" value="LRR_dom_sf"/>
</dbReference>
<dbReference type="RefSeq" id="XP_067816694.1">
    <property type="nucleotide sequence ID" value="XM_067962932.1"/>
</dbReference>
<keyword evidence="3" id="KW-1133">Transmembrane helix</keyword>
<feature type="chain" id="PRO_5036833735" description="Protein kinase" evidence="4">
    <location>
        <begin position="25"/>
        <end position="505"/>
    </location>
</feature>
<dbReference type="InterPro" id="IPR001611">
    <property type="entry name" value="Leu-rich_rpt"/>
</dbReference>
<dbReference type="AlphaFoldDB" id="A0A976FI19"/>
<evidence type="ECO:0000256" key="2">
    <source>
        <dbReference type="ARBA" id="ARBA00022737"/>
    </source>
</evidence>
<gene>
    <name evidence="5" type="ORF">CCR75_004846</name>
</gene>
<feature type="transmembrane region" description="Helical" evidence="3">
    <location>
        <begin position="356"/>
        <end position="377"/>
    </location>
</feature>
<dbReference type="OrthoDB" id="4062651at2759"/>
<dbReference type="CDD" id="cd12087">
    <property type="entry name" value="TM_EGFR-like"/>
    <property type="match status" value="1"/>
</dbReference>
<feature type="signal peptide" evidence="4">
    <location>
        <begin position="1"/>
        <end position="24"/>
    </location>
</feature>
<dbReference type="SMART" id="SM00369">
    <property type="entry name" value="LRR_TYP"/>
    <property type="match status" value="2"/>
</dbReference>
<dbReference type="PROSITE" id="PS51450">
    <property type="entry name" value="LRR"/>
    <property type="match status" value="1"/>
</dbReference>
<evidence type="ECO:0000256" key="3">
    <source>
        <dbReference type="SAM" id="Phobius"/>
    </source>
</evidence>
<dbReference type="InterPro" id="IPR003591">
    <property type="entry name" value="Leu-rich_rpt_typical-subtyp"/>
</dbReference>
<name>A0A976FI19_BRELC</name>
<dbReference type="Proteomes" id="UP000294530">
    <property type="component" value="Unassembled WGS sequence"/>
</dbReference>
<evidence type="ECO:0000256" key="4">
    <source>
        <dbReference type="SAM" id="SignalP"/>
    </source>
</evidence>
<evidence type="ECO:0000313" key="5">
    <source>
        <dbReference type="EMBL" id="TDH67195.1"/>
    </source>
</evidence>
<dbReference type="Gene3D" id="3.80.10.10">
    <property type="entry name" value="Ribonuclease Inhibitor"/>
    <property type="match status" value="1"/>
</dbReference>
<keyword evidence="3" id="KW-0472">Membrane</keyword>
<dbReference type="InterPro" id="IPR050216">
    <property type="entry name" value="LRR_domain-containing"/>
</dbReference>
<evidence type="ECO:0000313" key="6">
    <source>
        <dbReference type="Proteomes" id="UP000294530"/>
    </source>
</evidence>
<dbReference type="PANTHER" id="PTHR48051">
    <property type="match status" value="1"/>
</dbReference>
<dbReference type="PANTHER" id="PTHR48051:SF1">
    <property type="entry name" value="RAS SUPPRESSOR PROTEIN 1"/>
    <property type="match status" value="1"/>
</dbReference>
<sequence length="505" mass="54144">MVFGTNIWRAASLFLLLRSSQLHAQECTALTNNVLTSAGCPTRCNDNPCVLYSPSQNNTCIELGASGPCYSENDFALPGASATCNITYQCLDSILWDGNQWLLALGANTATDSKTMAYVTQITELTYSSATLSVQLQGAPTGSANKSILKEIMLDQTFFDTPPPVASMFLLDVNLRNIINTVTLATTYATFYLTNVNLEAVPEQLGSFTALMKLDLSSNYIQELPPNTSSVWTGLNTVADLNLAANELTDFPVVLTKLQSLNLTGNRYTTIPENVYTMAESGVLRFLFMNSCNLTNLEVSPAQQVLLENLATFSADVAITGCRDGLSVVTLSNSNVQVCTVSTASTNGGGGSGSTVAIVLGVVGALLVLAVLGFLWYRRTYGSHSGSSKGGSTIFGTDMGSSLTGGDTMFGSSIWDDPDLLAARIEHRDIEAIKMLSRGGFGEVWLGLYMNENLVSAGKLQPSFRDSCPPSIVKLARACLSFDPAQRPSAIHISYELRKVMKDEL</sequence>
<comment type="caution">
    <text evidence="5">The sequence shown here is derived from an EMBL/GenBank/DDBJ whole genome shotgun (WGS) entry which is preliminary data.</text>
</comment>
<evidence type="ECO:0008006" key="7">
    <source>
        <dbReference type="Google" id="ProtNLM"/>
    </source>
</evidence>
<dbReference type="GO" id="GO:0005737">
    <property type="term" value="C:cytoplasm"/>
    <property type="evidence" value="ECO:0007669"/>
    <property type="project" value="TreeGrafter"/>
</dbReference>
<evidence type="ECO:0000256" key="1">
    <source>
        <dbReference type="ARBA" id="ARBA00022614"/>
    </source>
</evidence>
<keyword evidence="6" id="KW-1185">Reference proteome</keyword>